<keyword evidence="5 7" id="KW-0378">Hydrolase</keyword>
<sequence>MARLCSVAVVGALGLVLLGFLGLRAGPIPAQAGRGYGPGGQAYGYATVRPGAHLFYWLYYAGGGASPAGRPLVVWLEGGPGAAASSYGNFGKLGPLDPAGRPRNASWVDDVNLMFVDSPVATGYSYVDSAAALARTNRQTSLDLVELMRQVLDRLPDLRTVPLYIFGESYGGKVAAEFGLCLYREIANGRLAANLKGVVMGDSWLSGVDHVESWSPYLFHLGLLDSRGKSQLAAAAARARAAAEAGEWRYATSLWSSTWTMMSNLTEGVNIYNFMVPAKADGKKGGKPAVPCGSAELMNGEVRRALGLPSTVLHQNDNSQVFVAQYDEFMKPATEAMEGLLGQTDLDVLVYAGQCDVFTNMAGTMAWLDRLSWPLAEAFRAAPRSPLIVGGEVAGALRRVGRLTALWVHRAGHMVATDYPAAAAAILKLATNSSTPTSGCTGRVSGPRHNSQRACLPSWGPWRIPHTVVP</sequence>
<dbReference type="InterPro" id="IPR018202">
    <property type="entry name" value="Ser_caboxypep_ser_AS"/>
</dbReference>
<dbReference type="Gene3D" id="3.40.50.1820">
    <property type="entry name" value="alpha/beta hydrolase"/>
    <property type="match status" value="1"/>
</dbReference>
<dbReference type="PRINTS" id="PR00724">
    <property type="entry name" value="CRBOXYPTASEC"/>
</dbReference>
<evidence type="ECO:0000313" key="9">
    <source>
        <dbReference type="RefSeq" id="XP_026283652.2"/>
    </source>
</evidence>
<protein>
    <recommendedName>
        <fullName evidence="7">Carboxypeptidase</fullName>
        <ecNumber evidence="7">3.4.16.-</ecNumber>
    </recommendedName>
</protein>
<comment type="similarity">
    <text evidence="1 7">Belongs to the peptidase S10 family.</text>
</comment>
<dbReference type="GeneID" id="113210051"/>
<evidence type="ECO:0000256" key="5">
    <source>
        <dbReference type="ARBA" id="ARBA00022801"/>
    </source>
</evidence>
<proteinExistence type="inferred from homology"/>
<dbReference type="InterPro" id="IPR029058">
    <property type="entry name" value="AB_hydrolase_fold"/>
</dbReference>
<dbReference type="SUPFAM" id="SSF53474">
    <property type="entry name" value="alpha/beta-Hydrolases"/>
    <property type="match status" value="1"/>
</dbReference>
<evidence type="ECO:0000256" key="4">
    <source>
        <dbReference type="ARBA" id="ARBA00022729"/>
    </source>
</evidence>
<keyword evidence="3 7" id="KW-0645">Protease</keyword>
<evidence type="ECO:0000256" key="7">
    <source>
        <dbReference type="RuleBase" id="RU361156"/>
    </source>
</evidence>
<evidence type="ECO:0000313" key="8">
    <source>
        <dbReference type="Proteomes" id="UP000504606"/>
    </source>
</evidence>
<organism evidence="8 9">
    <name type="scientific">Frankliniella occidentalis</name>
    <name type="common">Western flower thrips</name>
    <name type="synonym">Euthrips occidentalis</name>
    <dbReference type="NCBI Taxonomy" id="133901"/>
    <lineage>
        <taxon>Eukaryota</taxon>
        <taxon>Metazoa</taxon>
        <taxon>Ecdysozoa</taxon>
        <taxon>Arthropoda</taxon>
        <taxon>Hexapoda</taxon>
        <taxon>Insecta</taxon>
        <taxon>Pterygota</taxon>
        <taxon>Neoptera</taxon>
        <taxon>Paraneoptera</taxon>
        <taxon>Thysanoptera</taxon>
        <taxon>Terebrantia</taxon>
        <taxon>Thripoidea</taxon>
        <taxon>Thripidae</taxon>
        <taxon>Frankliniella</taxon>
    </lineage>
</organism>
<evidence type="ECO:0000256" key="3">
    <source>
        <dbReference type="ARBA" id="ARBA00022670"/>
    </source>
</evidence>
<accession>A0A6J1SRY6</accession>
<gene>
    <name evidence="9" type="primary">LOC113210051</name>
</gene>
<dbReference type="GO" id="GO:0004185">
    <property type="term" value="F:serine-type carboxypeptidase activity"/>
    <property type="evidence" value="ECO:0007669"/>
    <property type="project" value="UniProtKB-UniRule"/>
</dbReference>
<dbReference type="PROSITE" id="PS00131">
    <property type="entry name" value="CARBOXYPEPT_SER_SER"/>
    <property type="match status" value="1"/>
</dbReference>
<dbReference type="PANTHER" id="PTHR11802:SF3">
    <property type="entry name" value="RETINOID-INDUCIBLE SERINE CARBOXYPEPTIDASE"/>
    <property type="match status" value="1"/>
</dbReference>
<dbReference type="InterPro" id="IPR001563">
    <property type="entry name" value="Peptidase_S10"/>
</dbReference>
<dbReference type="Proteomes" id="UP000504606">
    <property type="component" value="Unplaced"/>
</dbReference>
<evidence type="ECO:0000256" key="6">
    <source>
        <dbReference type="ARBA" id="ARBA00023180"/>
    </source>
</evidence>
<evidence type="ECO:0000256" key="2">
    <source>
        <dbReference type="ARBA" id="ARBA00022645"/>
    </source>
</evidence>
<keyword evidence="8" id="KW-1185">Reference proteome</keyword>
<keyword evidence="6" id="KW-0325">Glycoprotein</keyword>
<evidence type="ECO:0000256" key="1">
    <source>
        <dbReference type="ARBA" id="ARBA00009431"/>
    </source>
</evidence>
<dbReference type="PANTHER" id="PTHR11802">
    <property type="entry name" value="SERINE PROTEASE FAMILY S10 SERINE CARBOXYPEPTIDASE"/>
    <property type="match status" value="1"/>
</dbReference>
<reference evidence="9" key="1">
    <citation type="submission" date="2025-08" db="UniProtKB">
        <authorList>
            <consortium name="RefSeq"/>
        </authorList>
    </citation>
    <scope>IDENTIFICATION</scope>
    <source>
        <tissue evidence="9">Whole organism</tissue>
    </source>
</reference>
<dbReference type="OrthoDB" id="443318at2759"/>
<dbReference type="AlphaFoldDB" id="A0A6J1SRY6"/>
<name>A0A6J1SRY6_FRAOC</name>
<dbReference type="GO" id="GO:0006508">
    <property type="term" value="P:proteolysis"/>
    <property type="evidence" value="ECO:0007669"/>
    <property type="project" value="UniProtKB-KW"/>
</dbReference>
<keyword evidence="4" id="KW-0732">Signal</keyword>
<keyword evidence="2 7" id="KW-0121">Carboxypeptidase</keyword>
<dbReference type="Pfam" id="PF00450">
    <property type="entry name" value="Peptidase_S10"/>
    <property type="match status" value="1"/>
</dbReference>
<dbReference type="EC" id="3.4.16.-" evidence="7"/>
<dbReference type="RefSeq" id="XP_026283652.2">
    <property type="nucleotide sequence ID" value="XM_026427867.2"/>
</dbReference>
<dbReference type="KEGG" id="foc:113210051"/>